<sequence length="381" mass="40241">MFTLDALGLGVVALASIRGVQAASFEIAFNHSGENFLDNWTFYNGIDTNNTGNVLFQTQQQAQQEQLTFLNSAGNFIIKVDNTTSGANDPNFGRPSVKLLSNYTFTAGNLILFDAVHLPFGCSVWPAFWSQGPVWPDDGEIDIMEGVNMAPQNEISLHTLDGCTHPDNASSSSIETGDLISTDCFNQTNGNQGCIVEVPGNSYGQNFASSGGGVYALNWNTSGIYAWFFPRGSIPSDLPTDSPNPDGWGLPTAAYPTSSCNAAEFIKPQTLILDITICGNFAGIPSVFSQTCSGTCTDLVPTASNYDNAYFEISYIRVFAQSGTAAASSDSSAVVAATSTGAGGATSTGSSSGAVRGWSLTSYSLFAVFVLELVGVFFLTR</sequence>
<accession>A0A4S4L8B1</accession>
<dbReference type="InterPro" id="IPR000757">
    <property type="entry name" value="Beta-glucanase-like"/>
</dbReference>
<keyword evidence="1" id="KW-0812">Transmembrane</keyword>
<dbReference type="AlphaFoldDB" id="A0A4S4L8B1"/>
<dbReference type="InterPro" id="IPR013320">
    <property type="entry name" value="ConA-like_dom_sf"/>
</dbReference>
<evidence type="ECO:0000313" key="5">
    <source>
        <dbReference type="Proteomes" id="UP000308199"/>
    </source>
</evidence>
<proteinExistence type="predicted"/>
<name>A0A4S4L8B1_9AGAM</name>
<dbReference type="Proteomes" id="UP000308199">
    <property type="component" value="Unassembled WGS sequence"/>
</dbReference>
<feature type="chain" id="PRO_5020441141" description="GH16 domain-containing protein" evidence="2">
    <location>
        <begin position="23"/>
        <end position="381"/>
    </location>
</feature>
<protein>
    <recommendedName>
        <fullName evidence="3">GH16 domain-containing protein</fullName>
    </recommendedName>
</protein>
<dbReference type="Gene3D" id="2.60.120.200">
    <property type="match status" value="1"/>
</dbReference>
<dbReference type="SUPFAM" id="SSF49899">
    <property type="entry name" value="Concanavalin A-like lectins/glucanases"/>
    <property type="match status" value="1"/>
</dbReference>
<evidence type="ECO:0000259" key="3">
    <source>
        <dbReference type="PROSITE" id="PS51762"/>
    </source>
</evidence>
<dbReference type="EMBL" id="SGPK01000133">
    <property type="protein sequence ID" value="THH07637.1"/>
    <property type="molecule type" value="Genomic_DNA"/>
</dbReference>
<evidence type="ECO:0000313" key="4">
    <source>
        <dbReference type="EMBL" id="THH07637.1"/>
    </source>
</evidence>
<gene>
    <name evidence="4" type="ORF">EW145_g3236</name>
</gene>
<feature type="signal peptide" evidence="2">
    <location>
        <begin position="1"/>
        <end position="22"/>
    </location>
</feature>
<dbReference type="GO" id="GO:0009251">
    <property type="term" value="P:glucan catabolic process"/>
    <property type="evidence" value="ECO:0007669"/>
    <property type="project" value="TreeGrafter"/>
</dbReference>
<dbReference type="InterPro" id="IPR050546">
    <property type="entry name" value="Glycosyl_Hydrlase_16"/>
</dbReference>
<reference evidence="4 5" key="1">
    <citation type="submission" date="2019-02" db="EMBL/GenBank/DDBJ databases">
        <title>Genome sequencing of the rare red list fungi Phellinidium pouzarii.</title>
        <authorList>
            <person name="Buettner E."/>
            <person name="Kellner H."/>
        </authorList>
    </citation>
    <scope>NUCLEOTIDE SEQUENCE [LARGE SCALE GENOMIC DNA]</scope>
    <source>
        <strain evidence="4 5">DSM 108285</strain>
    </source>
</reference>
<evidence type="ECO:0000256" key="2">
    <source>
        <dbReference type="SAM" id="SignalP"/>
    </source>
</evidence>
<keyword evidence="5" id="KW-1185">Reference proteome</keyword>
<dbReference type="OrthoDB" id="192832at2759"/>
<dbReference type="PANTHER" id="PTHR10963">
    <property type="entry name" value="GLYCOSYL HYDROLASE-RELATED"/>
    <property type="match status" value="1"/>
</dbReference>
<feature type="domain" description="GH16" evidence="3">
    <location>
        <begin position="23"/>
        <end position="290"/>
    </location>
</feature>
<keyword evidence="2" id="KW-0732">Signal</keyword>
<feature type="transmembrane region" description="Helical" evidence="1">
    <location>
        <begin position="360"/>
        <end position="379"/>
    </location>
</feature>
<dbReference type="Pfam" id="PF26113">
    <property type="entry name" value="GH16_XgeA"/>
    <property type="match status" value="1"/>
</dbReference>
<evidence type="ECO:0000256" key="1">
    <source>
        <dbReference type="SAM" id="Phobius"/>
    </source>
</evidence>
<comment type="caution">
    <text evidence="4">The sequence shown here is derived from an EMBL/GenBank/DDBJ whole genome shotgun (WGS) entry which is preliminary data.</text>
</comment>
<dbReference type="PROSITE" id="PS51762">
    <property type="entry name" value="GH16_2"/>
    <property type="match status" value="1"/>
</dbReference>
<keyword evidence="1" id="KW-0472">Membrane</keyword>
<dbReference type="PANTHER" id="PTHR10963:SF24">
    <property type="entry name" value="GLYCOSIDASE C21B10.07-RELATED"/>
    <property type="match status" value="1"/>
</dbReference>
<dbReference type="GO" id="GO:0004553">
    <property type="term" value="F:hydrolase activity, hydrolyzing O-glycosyl compounds"/>
    <property type="evidence" value="ECO:0007669"/>
    <property type="project" value="InterPro"/>
</dbReference>
<keyword evidence="1" id="KW-1133">Transmembrane helix</keyword>
<organism evidence="4 5">
    <name type="scientific">Phellinidium pouzarii</name>
    <dbReference type="NCBI Taxonomy" id="167371"/>
    <lineage>
        <taxon>Eukaryota</taxon>
        <taxon>Fungi</taxon>
        <taxon>Dikarya</taxon>
        <taxon>Basidiomycota</taxon>
        <taxon>Agaricomycotina</taxon>
        <taxon>Agaricomycetes</taxon>
        <taxon>Hymenochaetales</taxon>
        <taxon>Hymenochaetaceae</taxon>
        <taxon>Phellinidium</taxon>
    </lineage>
</organism>